<dbReference type="Proteomes" id="UP000744676">
    <property type="component" value="Unassembled WGS sequence"/>
</dbReference>
<keyword evidence="2" id="KW-1185">Reference proteome</keyword>
<organism evidence="1 2">
    <name type="scientific">Geotrichum galactomycetum</name>
    <dbReference type="NCBI Taxonomy" id="27317"/>
    <lineage>
        <taxon>Eukaryota</taxon>
        <taxon>Fungi</taxon>
        <taxon>Dikarya</taxon>
        <taxon>Ascomycota</taxon>
        <taxon>Saccharomycotina</taxon>
        <taxon>Dipodascomycetes</taxon>
        <taxon>Dipodascales</taxon>
        <taxon>Dipodascaceae</taxon>
        <taxon>Geotrichum</taxon>
    </lineage>
</organism>
<sequence length="1033" mass="113900">MQQQQAVNGSNAMATAVSNSYLQHRKGDSSISASPRQKTPISMSQYIHDPSKGQVGTILPQQQQFQAQIYYNTDNSTGIVADPSQLRQGSTDQNMLQRQQSQLNVSNHNSPSTSTQIVSPVVQTPTQYAQSSPVPQQLQRSPQTANGMRTNSGMVNANMISAQQMAMMNRNMTSQQQAVTAAYYKSQQQNGAAAFQQQQLLQQQQFAQQAAMGMATPQMVSQNAALQSQLLMQQQQQSQQQQQQQQQQQEMIQRNQLQQQTQYQQQIPQADFNKARLQQQHSTPLNNNNIAVNNVMNRATPVARSDSNPDLMPPPSGTPKIRKSQPPQSATPTLPQQQPAATSGPTLPSKPLLRLPKDESGKYIPKRRKLEYGYKGGSNIYELNRFGADIDSLVPDFPLFQELGSIEISTLIMALKSLIPGEVRQALDKLALLSSNPSVPIVLADCPELITALGELGLDLLNSLKANRVSNTVDVMTGDAPGDELKDDEEDGKDLVTKIFEAYRSWDESNEEIVVQVDDITGETMGEDLEIQTASDALEKVISEKSLDENGIPISSSKSTSSSLEDEYSAKTTIGFHHYDTLFELSKDEVENLNPQAGINKGKLSSFWQEALVDRFLCVCLIIRNLSFNEHNQSVIVNDEATLNFLLSVTRALALDGDKLFKSFSAVRRWFSLQKDLITLYGNLGLYIKIPSLVDALVILLLILSFSPEESPYHKAANGIEFELDFLEYEPTKHRYLGCAIDAIAKMITRDEPNKQFFKAIFNYKPSCDGGASNSNGAGGNNDGSDSVVIDKKFQVLYSKLVLLHPYELLTRTFALTIAALPRIDYKVIPKALELRRALLQQSLLVTELIIVDILDDPGLAADWTSASNGVITNTLLRTAFVLGAIYNPVAAAAAAAAAAHPHHHYQQQQVETHPFERITVRCINILTLLGEKAMLLPPATEKQKPPQAKSVTLASQQYSKRPLAPRANVGLPDVENVLSALLISTMNQTVVKKLCWFLEAGYNYVFSTSTPSAPPVLVKKKKTINGTTVNND</sequence>
<name>A0ACB6VAQ5_9ASCO</name>
<gene>
    <name evidence="1" type="ORF">D0Z00_000026</name>
</gene>
<comment type="caution">
    <text evidence="1">The sequence shown here is derived from an EMBL/GenBank/DDBJ whole genome shotgun (WGS) entry which is preliminary data.</text>
</comment>
<evidence type="ECO:0000313" key="1">
    <source>
        <dbReference type="EMBL" id="KAF5103048.1"/>
    </source>
</evidence>
<protein>
    <submittedName>
        <fullName evidence="1">Uncharacterized protein</fullName>
    </submittedName>
</protein>
<evidence type="ECO:0000313" key="2">
    <source>
        <dbReference type="Proteomes" id="UP000744676"/>
    </source>
</evidence>
<dbReference type="EMBL" id="QVQA01000001">
    <property type="protein sequence ID" value="KAF5103048.1"/>
    <property type="molecule type" value="Genomic_DNA"/>
</dbReference>
<accession>A0ACB6VAQ5</accession>
<reference evidence="1 2" key="1">
    <citation type="journal article" date="2020" name="Front. Microbiol.">
        <title>Phenotypic and Genetic Characterization of the Cheese Ripening Yeast Geotrichum candidum.</title>
        <authorList>
            <person name="Perkins V."/>
            <person name="Vignola S."/>
            <person name="Lessard M.H."/>
            <person name="Plante P.L."/>
            <person name="Corbeil J."/>
            <person name="Dugat-Bony E."/>
            <person name="Frenette M."/>
            <person name="Labrie S."/>
        </authorList>
    </citation>
    <scope>NUCLEOTIDE SEQUENCE [LARGE SCALE GENOMIC DNA]</scope>
    <source>
        <strain evidence="1 2">LMA-1147</strain>
    </source>
</reference>
<proteinExistence type="predicted"/>